<dbReference type="Gene3D" id="3.30.60.10">
    <property type="entry name" value="Endochitinase-like"/>
    <property type="match status" value="1"/>
</dbReference>
<keyword evidence="17" id="KW-1185">Reference proteome</keyword>
<dbReference type="CDD" id="cd06922">
    <property type="entry name" value="ChtBD1_GH18_1"/>
    <property type="match status" value="1"/>
</dbReference>
<organism evidence="16 17">
    <name type="scientific">Coleophoma cylindrospora</name>
    <dbReference type="NCBI Taxonomy" id="1849047"/>
    <lineage>
        <taxon>Eukaryota</taxon>
        <taxon>Fungi</taxon>
        <taxon>Dikarya</taxon>
        <taxon>Ascomycota</taxon>
        <taxon>Pezizomycotina</taxon>
        <taxon>Leotiomycetes</taxon>
        <taxon>Helotiales</taxon>
        <taxon>Dermateaceae</taxon>
        <taxon>Coleophoma</taxon>
    </lineage>
</organism>
<name>A0A3D8QX41_9HELO</name>
<dbReference type="InterPro" id="IPR029070">
    <property type="entry name" value="Chitinase_insertion_sf"/>
</dbReference>
<feature type="domain" description="GH18" evidence="15">
    <location>
        <begin position="123"/>
        <end position="519"/>
    </location>
</feature>
<dbReference type="GO" id="GO:0000272">
    <property type="term" value="P:polysaccharide catabolic process"/>
    <property type="evidence" value="ECO:0007669"/>
    <property type="project" value="UniProtKB-KW"/>
</dbReference>
<evidence type="ECO:0000256" key="12">
    <source>
        <dbReference type="SAM" id="MobiDB-lite"/>
    </source>
</evidence>
<dbReference type="InterPro" id="IPR050314">
    <property type="entry name" value="Glycosyl_Hydrlase_18"/>
</dbReference>
<dbReference type="Gene3D" id="3.20.20.80">
    <property type="entry name" value="Glycosidases"/>
    <property type="match status" value="1"/>
</dbReference>
<keyword evidence="7" id="KW-0119">Carbohydrate metabolism</keyword>
<keyword evidence="6" id="KW-0146">Chitin degradation</keyword>
<dbReference type="InterPro" id="IPR001223">
    <property type="entry name" value="Glyco_hydro18_cat"/>
</dbReference>
<dbReference type="Proteomes" id="UP000256645">
    <property type="component" value="Unassembled WGS sequence"/>
</dbReference>
<dbReference type="SUPFAM" id="SSF51445">
    <property type="entry name" value="(Trans)glycosidases"/>
    <property type="match status" value="1"/>
</dbReference>
<dbReference type="Gene3D" id="3.10.50.10">
    <property type="match status" value="1"/>
</dbReference>
<keyword evidence="9" id="KW-0624">Polysaccharide degradation</keyword>
<evidence type="ECO:0000256" key="8">
    <source>
        <dbReference type="ARBA" id="ARBA00023295"/>
    </source>
</evidence>
<dbReference type="PROSITE" id="PS01095">
    <property type="entry name" value="GH18_1"/>
    <property type="match status" value="1"/>
</dbReference>
<proteinExistence type="inferred from homology"/>
<evidence type="ECO:0000259" key="14">
    <source>
        <dbReference type="PROSITE" id="PS50941"/>
    </source>
</evidence>
<feature type="chain" id="PRO_5017727777" description="chitinase" evidence="13">
    <location>
        <begin position="23"/>
        <end position="1102"/>
    </location>
</feature>
<keyword evidence="13" id="KW-0732">Signal</keyword>
<evidence type="ECO:0000256" key="13">
    <source>
        <dbReference type="SAM" id="SignalP"/>
    </source>
</evidence>
<dbReference type="InterPro" id="IPR017853">
    <property type="entry name" value="GH"/>
</dbReference>
<dbReference type="InterPro" id="IPR001002">
    <property type="entry name" value="Chitin-bd_1"/>
</dbReference>
<sequence>MRSLVLIFGLCLFYVQFHIAFANNADGSCSATSPCTSGCCSNGGYCGFGPTFCGAGNCTSTCDAVAQCGQYAPSNSTDCPLNVCCSQFGFCGTTTDFCGTGCQNGCAVPTKPSCSSAGGSSSKRTIGYYESWSSQRACDTWTPAIIDAGQFTHINFAFALIDTTTFEIAQMADYDVALYTQLTGLKSDNSGLEVWISVGGWAAGGQVFSDMTSTSTNRAAFIASAIKFMATYAFDGIDIDWEYPVSSDRGGNAADKANYVLLLQELKAAVGTKYGISATLPSSYWYMQNFDIVGMEPYLDWFNIMTYDIHGTWDGNNPYTSAVVQPHTNLTEIDISLDLLWRNNIDSSKVVLGLAFYGRSFTLSDSSCNTPGCAFSSGGTPGNCTVTSGILSDAEIRRIISQYDLTPTLDSAAAVKYMSWNENQCRELLDFEGFSTLTDSTLPNMRNNLADSESDGRVSYDDNETFALKNTYADNLCLGGTMIWALDLDTPGSSDSISNANLNGGSKLSLSIKSATTSSNAATMNIFWTVCLPPGTVNPCPTGFTSIFSGHGKVFDADLGHISGEGCHGGGNGFNRALCIPNNVDANGCQWGPQSVGKACNSVCPKGYLTLTKNSHIGGQKSGCRSGQYAPICCQSITEVTNSQCYATTADHIFSGSLASRTDTIGITNYDYDVTTNDVTNSVDVATQRKKEKRKVDAMANVKRTSGLAKRASSGSCPSNVLPLNAVAVDVPAAIEAIKIVGGQYYYSLSPTATMSSTTSRRSTRTVHTTTRTTSYSTKSPACDGNKYPQACFNYYSIGLKGRHYSVLTCRDLSTSNAQRPLVSIYNKQHNTQWVRYIAKSYYNIKSQRDIAVRPQRDEWPPAHFQQGIPIGYVRMIPGAENGGAANDADGGWKGFCKYPPPQEVQVQGGPVQYVNGIVITTIITSTIITLKVLDMQFTNLSPPVGDDYALTANVCWPSVLTNDPGFALFTNDAYYGGIFPTYSTDPVTVGIQQPVYRRDIQFFEDENGDIWAEEGGESRKATDEELAEELMIKRCATPDCAAELEEQKLLLKEWEKNQPVPPMIVTETVAGGHRATGNVLNALPAMTPTAAASQVTATPRV</sequence>
<comment type="caution">
    <text evidence="10">Lacks conserved residue(s) required for the propagation of feature annotation.</text>
</comment>
<accession>A0A3D8QX41</accession>
<keyword evidence="10" id="KW-1015">Disulfide bond</keyword>
<dbReference type="PANTHER" id="PTHR11177">
    <property type="entry name" value="CHITINASE"/>
    <property type="match status" value="1"/>
</dbReference>
<evidence type="ECO:0000256" key="5">
    <source>
        <dbReference type="ARBA" id="ARBA00022801"/>
    </source>
</evidence>
<evidence type="ECO:0000256" key="10">
    <source>
        <dbReference type="PROSITE-ProRule" id="PRU00261"/>
    </source>
</evidence>
<dbReference type="EC" id="3.2.1.14" evidence="3"/>
<dbReference type="PANTHER" id="PTHR11177:SF402">
    <property type="entry name" value="CHITINASE"/>
    <property type="match status" value="1"/>
</dbReference>
<dbReference type="STRING" id="1849047.A0A3D8QX41"/>
<dbReference type="PROSITE" id="PS00026">
    <property type="entry name" value="CHIT_BIND_I_1"/>
    <property type="match status" value="1"/>
</dbReference>
<dbReference type="Pfam" id="PF00187">
    <property type="entry name" value="Chitin_bind_1"/>
    <property type="match status" value="1"/>
</dbReference>
<comment type="caution">
    <text evidence="16">The sequence shown here is derived from an EMBL/GenBank/DDBJ whole genome shotgun (WGS) entry which is preliminary data.</text>
</comment>
<dbReference type="InterPro" id="IPR018371">
    <property type="entry name" value="Chitin-binding_1_CS"/>
</dbReference>
<dbReference type="SUPFAM" id="SSF57016">
    <property type="entry name" value="Plant lectins/antimicrobial peptides"/>
    <property type="match status" value="1"/>
</dbReference>
<feature type="disulfide bond" evidence="10">
    <location>
        <begin position="102"/>
        <end position="106"/>
    </location>
</feature>
<dbReference type="Pfam" id="PF00704">
    <property type="entry name" value="Glyco_hydro_18"/>
    <property type="match status" value="1"/>
</dbReference>
<dbReference type="GO" id="GO:0008843">
    <property type="term" value="F:endochitinase activity"/>
    <property type="evidence" value="ECO:0007669"/>
    <property type="project" value="UniProtKB-EC"/>
</dbReference>
<evidence type="ECO:0000256" key="4">
    <source>
        <dbReference type="ARBA" id="ARBA00022669"/>
    </source>
</evidence>
<dbReference type="CDD" id="cd00035">
    <property type="entry name" value="ChtBD1"/>
    <property type="match status" value="1"/>
</dbReference>
<dbReference type="InterPro" id="IPR011583">
    <property type="entry name" value="Chitinase_II/V-like_cat"/>
</dbReference>
<comment type="catalytic activity">
    <reaction evidence="1">
        <text>Random endo-hydrolysis of N-acetyl-beta-D-glucosaminide (1-&gt;4)-beta-linkages in chitin and chitodextrins.</text>
        <dbReference type="EC" id="3.2.1.14"/>
    </reaction>
</comment>
<feature type="domain" description="Chitin-binding type-1" evidence="14">
    <location>
        <begin position="65"/>
        <end position="108"/>
    </location>
</feature>
<dbReference type="AlphaFoldDB" id="A0A3D8QX41"/>
<dbReference type="PROSITE" id="PS51910">
    <property type="entry name" value="GH18_2"/>
    <property type="match status" value="1"/>
</dbReference>
<dbReference type="GO" id="GO:0006032">
    <property type="term" value="P:chitin catabolic process"/>
    <property type="evidence" value="ECO:0007669"/>
    <property type="project" value="UniProtKB-KW"/>
</dbReference>
<keyword evidence="8 11" id="KW-0326">Glycosidase</keyword>
<dbReference type="SMART" id="SM00270">
    <property type="entry name" value="ChtBD1"/>
    <property type="match status" value="2"/>
</dbReference>
<dbReference type="GO" id="GO:0008061">
    <property type="term" value="F:chitin binding"/>
    <property type="evidence" value="ECO:0007669"/>
    <property type="project" value="UniProtKB-UniRule"/>
</dbReference>
<dbReference type="SUPFAM" id="SSF54556">
    <property type="entry name" value="Chitinase insertion domain"/>
    <property type="match status" value="1"/>
</dbReference>
<evidence type="ECO:0000256" key="11">
    <source>
        <dbReference type="RuleBase" id="RU000489"/>
    </source>
</evidence>
<evidence type="ECO:0000256" key="3">
    <source>
        <dbReference type="ARBA" id="ARBA00012729"/>
    </source>
</evidence>
<dbReference type="PROSITE" id="PS50941">
    <property type="entry name" value="CHIT_BIND_I_2"/>
    <property type="match status" value="1"/>
</dbReference>
<keyword evidence="4 10" id="KW-0147">Chitin-binding</keyword>
<dbReference type="SMART" id="SM00636">
    <property type="entry name" value="Glyco_18"/>
    <property type="match status" value="1"/>
</dbReference>
<evidence type="ECO:0000259" key="15">
    <source>
        <dbReference type="PROSITE" id="PS51910"/>
    </source>
</evidence>
<protein>
    <recommendedName>
        <fullName evidence="3">chitinase</fullName>
        <ecNumber evidence="3">3.2.1.14</ecNumber>
    </recommendedName>
</protein>
<evidence type="ECO:0000256" key="2">
    <source>
        <dbReference type="ARBA" id="ARBA00008682"/>
    </source>
</evidence>
<keyword evidence="5 11" id="KW-0378">Hydrolase</keyword>
<comment type="similarity">
    <text evidence="2">Belongs to the glycosyl hydrolase 18 family. Chitinase class V subfamily.</text>
</comment>
<feature type="disulfide bond" evidence="10">
    <location>
        <begin position="79"/>
        <end position="91"/>
    </location>
</feature>
<evidence type="ECO:0000313" key="17">
    <source>
        <dbReference type="Proteomes" id="UP000256645"/>
    </source>
</evidence>
<feature type="disulfide bond" evidence="10">
    <location>
        <begin position="84"/>
        <end position="98"/>
    </location>
</feature>
<reference evidence="16 17" key="1">
    <citation type="journal article" date="2018" name="IMA Fungus">
        <title>IMA Genome-F 9: Draft genome sequence of Annulohypoxylon stygium, Aspergillus mulundensis, Berkeleyomyces basicola (syn. Thielaviopsis basicola), Ceratocystis smalleyi, two Cercospora beticola strains, Coleophoma cylindrospora, Fusarium fracticaudum, Phialophora cf. hyalina, and Morchella septimelata.</title>
        <authorList>
            <person name="Wingfield B.D."/>
            <person name="Bills G.F."/>
            <person name="Dong Y."/>
            <person name="Huang W."/>
            <person name="Nel W.J."/>
            <person name="Swalarsk-Parry B.S."/>
            <person name="Vaghefi N."/>
            <person name="Wilken P.M."/>
            <person name="An Z."/>
            <person name="de Beer Z.W."/>
            <person name="De Vos L."/>
            <person name="Chen L."/>
            <person name="Duong T.A."/>
            <person name="Gao Y."/>
            <person name="Hammerbacher A."/>
            <person name="Kikkert J.R."/>
            <person name="Li Y."/>
            <person name="Li H."/>
            <person name="Li K."/>
            <person name="Li Q."/>
            <person name="Liu X."/>
            <person name="Ma X."/>
            <person name="Naidoo K."/>
            <person name="Pethybridge S.J."/>
            <person name="Sun J."/>
            <person name="Steenkamp E.T."/>
            <person name="van der Nest M.A."/>
            <person name="van Wyk S."/>
            <person name="Wingfield M.J."/>
            <person name="Xiong C."/>
            <person name="Yue Q."/>
            <person name="Zhang X."/>
        </authorList>
    </citation>
    <scope>NUCLEOTIDE SEQUENCE [LARGE SCALE GENOMIC DNA]</scope>
    <source>
        <strain evidence="16 17">BP6252</strain>
    </source>
</reference>
<dbReference type="OrthoDB" id="73875at2759"/>
<evidence type="ECO:0000256" key="7">
    <source>
        <dbReference type="ARBA" id="ARBA00023277"/>
    </source>
</evidence>
<dbReference type="InterPro" id="IPR036861">
    <property type="entry name" value="Endochitinase-like_sf"/>
</dbReference>
<evidence type="ECO:0000256" key="1">
    <source>
        <dbReference type="ARBA" id="ARBA00000822"/>
    </source>
</evidence>
<dbReference type="InterPro" id="IPR001579">
    <property type="entry name" value="Glyco_hydro_18_chit_AS"/>
</dbReference>
<evidence type="ECO:0000256" key="9">
    <source>
        <dbReference type="ARBA" id="ARBA00023326"/>
    </source>
</evidence>
<evidence type="ECO:0000256" key="6">
    <source>
        <dbReference type="ARBA" id="ARBA00023024"/>
    </source>
</evidence>
<dbReference type="EMBL" id="PDLM01000011">
    <property type="protein sequence ID" value="RDW66114.1"/>
    <property type="molecule type" value="Genomic_DNA"/>
</dbReference>
<evidence type="ECO:0000313" key="16">
    <source>
        <dbReference type="EMBL" id="RDW66114.1"/>
    </source>
</evidence>
<feature type="region of interest" description="Disordered" evidence="12">
    <location>
        <begin position="757"/>
        <end position="780"/>
    </location>
</feature>
<feature type="signal peptide" evidence="13">
    <location>
        <begin position="1"/>
        <end position="22"/>
    </location>
</feature>
<gene>
    <name evidence="16" type="ORF">BP6252_09749</name>
</gene>